<reference evidence="5" key="1">
    <citation type="submission" date="2023-07" db="EMBL/GenBank/DDBJ databases">
        <authorList>
            <person name="Kim M."/>
        </authorList>
    </citation>
    <scope>NUCLEOTIDE SEQUENCE</scope>
    <source>
        <strain evidence="5">BIUV-7</strain>
    </source>
</reference>
<dbReference type="PANTHER" id="PTHR30098:SF2">
    <property type="entry name" value="LEUCYL_PHENYLALANYL-TRNA--PROTEIN TRANSFERASE"/>
    <property type="match status" value="1"/>
</dbReference>
<gene>
    <name evidence="4 5" type="primary">aat</name>
    <name evidence="5" type="ORF">Q4F19_18685</name>
</gene>
<name>A0ABT8YDJ0_9SPHN</name>
<keyword evidence="1 4" id="KW-0963">Cytoplasm</keyword>
<dbReference type="InterPro" id="IPR004616">
    <property type="entry name" value="Leu/Phe-tRNA_Trfase"/>
</dbReference>
<proteinExistence type="inferred from homology"/>
<sequence length="247" mass="26324">MAALDPDLLLRAYSVGVFPMSNSREADDVFWVEPKKRGVLPLDGFHLSRSLAKTLRSGRFTTTADRAFGDVVRLCAEPTPLRPDTWINPQIESAYGELHRRGYAHSIETWEGDPANGRLVGGLYGVRLGAAFFGESMFSRATDASKVALAHLVARLRVGGFLLLDCQFQTDHLASLGAIEIGRGDYVALLDTALGLGSAVSASGFVAAGSADFLALDRGAPDVDPATTVFGPVSACRIVQLLGQTSQ</sequence>
<comment type="subcellular location">
    <subcellularLocation>
        <location evidence="4">Cytoplasm</location>
    </subcellularLocation>
</comment>
<evidence type="ECO:0000256" key="1">
    <source>
        <dbReference type="ARBA" id="ARBA00022490"/>
    </source>
</evidence>
<dbReference type="PANTHER" id="PTHR30098">
    <property type="entry name" value="LEUCYL/PHENYLALANYL-TRNA--PROTEIN TRANSFERASE"/>
    <property type="match status" value="1"/>
</dbReference>
<evidence type="ECO:0000256" key="2">
    <source>
        <dbReference type="ARBA" id="ARBA00022679"/>
    </source>
</evidence>
<dbReference type="Gene3D" id="3.40.630.70">
    <property type="entry name" value="Leucyl/phenylalanyl-tRNA-protein transferase, C-terminal domain"/>
    <property type="match status" value="1"/>
</dbReference>
<organism evidence="5 6">
    <name type="scientific">Sphingomonas natans</name>
    <dbReference type="NCBI Taxonomy" id="3063330"/>
    <lineage>
        <taxon>Bacteria</taxon>
        <taxon>Pseudomonadati</taxon>
        <taxon>Pseudomonadota</taxon>
        <taxon>Alphaproteobacteria</taxon>
        <taxon>Sphingomonadales</taxon>
        <taxon>Sphingomonadaceae</taxon>
        <taxon>Sphingomonas</taxon>
    </lineage>
</organism>
<dbReference type="Pfam" id="PF03588">
    <property type="entry name" value="Leu_Phe_trans"/>
    <property type="match status" value="1"/>
</dbReference>
<keyword evidence="3 4" id="KW-0012">Acyltransferase</keyword>
<dbReference type="Proteomes" id="UP001169764">
    <property type="component" value="Unassembled WGS sequence"/>
</dbReference>
<dbReference type="NCBIfam" id="TIGR00667">
    <property type="entry name" value="aat"/>
    <property type="match status" value="1"/>
</dbReference>
<keyword evidence="2 4" id="KW-0808">Transferase</keyword>
<dbReference type="InterPro" id="IPR016181">
    <property type="entry name" value="Acyl_CoA_acyltransferase"/>
</dbReference>
<evidence type="ECO:0000256" key="3">
    <source>
        <dbReference type="ARBA" id="ARBA00023315"/>
    </source>
</evidence>
<evidence type="ECO:0000256" key="4">
    <source>
        <dbReference type="HAMAP-Rule" id="MF_00688"/>
    </source>
</evidence>
<keyword evidence="6" id="KW-1185">Reference proteome</keyword>
<dbReference type="SUPFAM" id="SSF55729">
    <property type="entry name" value="Acyl-CoA N-acyltransferases (Nat)"/>
    <property type="match status" value="1"/>
</dbReference>
<dbReference type="HAMAP" id="MF_00688">
    <property type="entry name" value="Leu_Phe_trans"/>
    <property type="match status" value="1"/>
</dbReference>
<dbReference type="EMBL" id="JAUOTP010000010">
    <property type="protein sequence ID" value="MDO6416418.1"/>
    <property type="molecule type" value="Genomic_DNA"/>
</dbReference>
<dbReference type="EC" id="2.3.2.6" evidence="4"/>
<comment type="catalytic activity">
    <reaction evidence="4">
        <text>L-phenylalanyl-tRNA(Phe) + an N-terminal L-alpha-aminoacyl-[protein] = an N-terminal L-phenylalanyl-L-alpha-aminoacyl-[protein] + tRNA(Phe)</text>
        <dbReference type="Rhea" id="RHEA:43632"/>
        <dbReference type="Rhea" id="RHEA-COMP:9668"/>
        <dbReference type="Rhea" id="RHEA-COMP:9699"/>
        <dbReference type="Rhea" id="RHEA-COMP:10636"/>
        <dbReference type="Rhea" id="RHEA-COMP:10637"/>
        <dbReference type="ChEBI" id="CHEBI:78442"/>
        <dbReference type="ChEBI" id="CHEBI:78531"/>
        <dbReference type="ChEBI" id="CHEBI:78597"/>
        <dbReference type="ChEBI" id="CHEBI:83561"/>
        <dbReference type="EC" id="2.3.2.6"/>
    </reaction>
</comment>
<dbReference type="InterPro" id="IPR042203">
    <property type="entry name" value="Leu/Phe-tRNA_Trfase_C"/>
</dbReference>
<protein>
    <recommendedName>
        <fullName evidence="4">Leucyl/phenylalanyl-tRNA--protein transferase</fullName>
        <ecNumber evidence="4">2.3.2.6</ecNumber>
    </recommendedName>
    <alternativeName>
        <fullName evidence="4">L/F-transferase</fullName>
    </alternativeName>
    <alternativeName>
        <fullName evidence="4">Leucyltransferase</fullName>
    </alternativeName>
    <alternativeName>
        <fullName evidence="4">Phenyalanyltransferase</fullName>
    </alternativeName>
</protein>
<evidence type="ECO:0000313" key="5">
    <source>
        <dbReference type="EMBL" id="MDO6416418.1"/>
    </source>
</evidence>
<dbReference type="RefSeq" id="WP_303545921.1">
    <property type="nucleotide sequence ID" value="NZ_JAUOTP010000010.1"/>
</dbReference>
<accession>A0ABT8YDJ0</accession>
<evidence type="ECO:0000313" key="6">
    <source>
        <dbReference type="Proteomes" id="UP001169764"/>
    </source>
</evidence>
<comment type="catalytic activity">
    <reaction evidence="4">
        <text>N-terminal L-arginyl-[protein] + L-leucyl-tRNA(Leu) = N-terminal L-leucyl-L-arginyl-[protein] + tRNA(Leu) + H(+)</text>
        <dbReference type="Rhea" id="RHEA:50416"/>
        <dbReference type="Rhea" id="RHEA-COMP:9613"/>
        <dbReference type="Rhea" id="RHEA-COMP:9622"/>
        <dbReference type="Rhea" id="RHEA-COMP:12672"/>
        <dbReference type="Rhea" id="RHEA-COMP:12673"/>
        <dbReference type="ChEBI" id="CHEBI:15378"/>
        <dbReference type="ChEBI" id="CHEBI:64719"/>
        <dbReference type="ChEBI" id="CHEBI:78442"/>
        <dbReference type="ChEBI" id="CHEBI:78494"/>
        <dbReference type="ChEBI" id="CHEBI:133044"/>
        <dbReference type="EC" id="2.3.2.6"/>
    </reaction>
</comment>
<comment type="function">
    <text evidence="4">Functions in the N-end rule pathway of protein degradation where it conjugates Leu, Phe and, less efficiently, Met from aminoacyl-tRNAs to the N-termini of proteins containing an N-terminal arginine or lysine.</text>
</comment>
<comment type="caution">
    <text evidence="5">The sequence shown here is derived from an EMBL/GenBank/DDBJ whole genome shotgun (WGS) entry which is preliminary data.</text>
</comment>
<dbReference type="GO" id="GO:0008914">
    <property type="term" value="F:leucyl-tRNA--protein transferase activity"/>
    <property type="evidence" value="ECO:0007669"/>
    <property type="project" value="UniProtKB-EC"/>
</dbReference>
<comment type="similarity">
    <text evidence="4">Belongs to the L/F-transferase family.</text>
</comment>
<comment type="catalytic activity">
    <reaction evidence="4">
        <text>N-terminal L-lysyl-[protein] + L-leucyl-tRNA(Leu) = N-terminal L-leucyl-L-lysyl-[protein] + tRNA(Leu) + H(+)</text>
        <dbReference type="Rhea" id="RHEA:12340"/>
        <dbReference type="Rhea" id="RHEA-COMP:9613"/>
        <dbReference type="Rhea" id="RHEA-COMP:9622"/>
        <dbReference type="Rhea" id="RHEA-COMP:12670"/>
        <dbReference type="Rhea" id="RHEA-COMP:12671"/>
        <dbReference type="ChEBI" id="CHEBI:15378"/>
        <dbReference type="ChEBI" id="CHEBI:65249"/>
        <dbReference type="ChEBI" id="CHEBI:78442"/>
        <dbReference type="ChEBI" id="CHEBI:78494"/>
        <dbReference type="ChEBI" id="CHEBI:133043"/>
        <dbReference type="EC" id="2.3.2.6"/>
    </reaction>
</comment>